<evidence type="ECO:0000313" key="2">
    <source>
        <dbReference type="EMBL" id="OTG10666.1"/>
    </source>
</evidence>
<evidence type="ECO:0000256" key="1">
    <source>
        <dbReference type="SAM" id="MobiDB-lite"/>
    </source>
</evidence>
<proteinExistence type="predicted"/>
<name>A0A251TJ98_HELAN</name>
<dbReference type="Proteomes" id="UP000215914">
    <property type="component" value="Chromosome 10"/>
</dbReference>
<sequence length="65" mass="7516">MGIISLMLNKLDGSLGRKRVKRIEHGEKNNRMQGMSYGTPDEDQARKENRTHVSKLPQRSYFVLV</sequence>
<gene>
    <name evidence="2" type="ORF">HannXRQ_Chr10g0290211</name>
</gene>
<accession>A0A251TJ98</accession>
<reference evidence="3" key="1">
    <citation type="journal article" date="2017" name="Nature">
        <title>The sunflower genome provides insights into oil metabolism, flowering and Asterid evolution.</title>
        <authorList>
            <person name="Badouin H."/>
            <person name="Gouzy J."/>
            <person name="Grassa C.J."/>
            <person name="Murat F."/>
            <person name="Staton S.E."/>
            <person name="Cottret L."/>
            <person name="Lelandais-Briere C."/>
            <person name="Owens G.L."/>
            <person name="Carrere S."/>
            <person name="Mayjonade B."/>
            <person name="Legrand L."/>
            <person name="Gill N."/>
            <person name="Kane N.C."/>
            <person name="Bowers J.E."/>
            <person name="Hubner S."/>
            <person name="Bellec A."/>
            <person name="Berard A."/>
            <person name="Berges H."/>
            <person name="Blanchet N."/>
            <person name="Boniface M.C."/>
            <person name="Brunel D."/>
            <person name="Catrice O."/>
            <person name="Chaidir N."/>
            <person name="Claudel C."/>
            <person name="Donnadieu C."/>
            <person name="Faraut T."/>
            <person name="Fievet G."/>
            <person name="Helmstetter N."/>
            <person name="King M."/>
            <person name="Knapp S.J."/>
            <person name="Lai Z."/>
            <person name="Le Paslier M.C."/>
            <person name="Lippi Y."/>
            <person name="Lorenzon L."/>
            <person name="Mandel J.R."/>
            <person name="Marage G."/>
            <person name="Marchand G."/>
            <person name="Marquand E."/>
            <person name="Bret-Mestries E."/>
            <person name="Morien E."/>
            <person name="Nambeesan S."/>
            <person name="Nguyen T."/>
            <person name="Pegot-Espagnet P."/>
            <person name="Pouilly N."/>
            <person name="Raftis F."/>
            <person name="Sallet E."/>
            <person name="Schiex T."/>
            <person name="Thomas J."/>
            <person name="Vandecasteele C."/>
            <person name="Vares D."/>
            <person name="Vear F."/>
            <person name="Vautrin S."/>
            <person name="Crespi M."/>
            <person name="Mangin B."/>
            <person name="Burke J.M."/>
            <person name="Salse J."/>
            <person name="Munos S."/>
            <person name="Vincourt P."/>
            <person name="Rieseberg L.H."/>
            <person name="Langlade N.B."/>
        </authorList>
    </citation>
    <scope>NUCLEOTIDE SEQUENCE [LARGE SCALE GENOMIC DNA]</scope>
    <source>
        <strain evidence="3">cv. SF193</strain>
    </source>
</reference>
<dbReference type="EMBL" id="CM007899">
    <property type="protein sequence ID" value="OTG10666.1"/>
    <property type="molecule type" value="Genomic_DNA"/>
</dbReference>
<dbReference type="InParanoid" id="A0A251TJ98"/>
<feature type="region of interest" description="Disordered" evidence="1">
    <location>
        <begin position="26"/>
        <end position="53"/>
    </location>
</feature>
<organism evidence="2 3">
    <name type="scientific">Helianthus annuus</name>
    <name type="common">Common sunflower</name>
    <dbReference type="NCBI Taxonomy" id="4232"/>
    <lineage>
        <taxon>Eukaryota</taxon>
        <taxon>Viridiplantae</taxon>
        <taxon>Streptophyta</taxon>
        <taxon>Embryophyta</taxon>
        <taxon>Tracheophyta</taxon>
        <taxon>Spermatophyta</taxon>
        <taxon>Magnoliopsida</taxon>
        <taxon>eudicotyledons</taxon>
        <taxon>Gunneridae</taxon>
        <taxon>Pentapetalae</taxon>
        <taxon>asterids</taxon>
        <taxon>campanulids</taxon>
        <taxon>Asterales</taxon>
        <taxon>Asteraceae</taxon>
        <taxon>Asteroideae</taxon>
        <taxon>Heliantheae alliance</taxon>
        <taxon>Heliantheae</taxon>
        <taxon>Helianthus</taxon>
    </lineage>
</organism>
<keyword evidence="3" id="KW-1185">Reference proteome</keyword>
<evidence type="ECO:0000313" key="3">
    <source>
        <dbReference type="Proteomes" id="UP000215914"/>
    </source>
</evidence>
<protein>
    <submittedName>
        <fullName evidence="2">Uncharacterized protein</fullName>
    </submittedName>
</protein>
<dbReference type="AlphaFoldDB" id="A0A251TJ98"/>